<keyword evidence="2" id="KW-0255">Endonuclease</keyword>
<gene>
    <name evidence="2" type="ORF">I6J18_01510</name>
</gene>
<evidence type="ECO:0000259" key="1">
    <source>
        <dbReference type="Pfam" id="PF04471"/>
    </source>
</evidence>
<evidence type="ECO:0000313" key="3">
    <source>
        <dbReference type="Proteomes" id="UP000595254"/>
    </source>
</evidence>
<reference evidence="2 3" key="1">
    <citation type="submission" date="2021-01" db="EMBL/GenBank/DDBJ databases">
        <title>FDA dAtabase for Regulatory Grade micrObial Sequences (FDA-ARGOS): Supporting development and validation of Infectious Disease Dx tests.</title>
        <authorList>
            <person name="Nelson B."/>
            <person name="Plummer A."/>
            <person name="Tallon L."/>
            <person name="Sadzewicz L."/>
            <person name="Zhao X."/>
            <person name="Boylan J."/>
            <person name="Ott S."/>
            <person name="Bowen H."/>
            <person name="Vavikolanu K."/>
            <person name="Mehta A."/>
            <person name="Aluvathingal J."/>
            <person name="Nadendla S."/>
            <person name="Myers T."/>
            <person name="Yan Y."/>
            <person name="Sichtig H."/>
        </authorList>
    </citation>
    <scope>NUCLEOTIDE SEQUENCE [LARGE SCALE GENOMIC DNA]</scope>
    <source>
        <strain evidence="2 3">FDAARGOS_1161</strain>
    </source>
</reference>
<dbReference type="AlphaFoldDB" id="A0A974S0H3"/>
<dbReference type="GO" id="GO:0003677">
    <property type="term" value="F:DNA binding"/>
    <property type="evidence" value="ECO:0007669"/>
    <property type="project" value="InterPro"/>
</dbReference>
<protein>
    <submittedName>
        <fullName evidence="2">Restriction endonuclease</fullName>
    </submittedName>
</protein>
<proteinExistence type="predicted"/>
<keyword evidence="2" id="KW-0378">Hydrolase</keyword>
<dbReference type="GO" id="GO:0004519">
    <property type="term" value="F:endonuclease activity"/>
    <property type="evidence" value="ECO:0007669"/>
    <property type="project" value="UniProtKB-KW"/>
</dbReference>
<dbReference type="SUPFAM" id="SSF52980">
    <property type="entry name" value="Restriction endonuclease-like"/>
    <property type="match status" value="1"/>
</dbReference>
<keyword evidence="2" id="KW-0540">Nuclease</keyword>
<organism evidence="2 3">
    <name type="scientific">Peribacillus psychrosaccharolyticus</name>
    <name type="common">Bacillus psychrosaccharolyticus</name>
    <dbReference type="NCBI Taxonomy" id="1407"/>
    <lineage>
        <taxon>Bacteria</taxon>
        <taxon>Bacillati</taxon>
        <taxon>Bacillota</taxon>
        <taxon>Bacilli</taxon>
        <taxon>Bacillales</taxon>
        <taxon>Bacillaceae</taxon>
        <taxon>Peribacillus</taxon>
    </lineage>
</organism>
<sequence>MGIQVKCYSNTVSNKAVVAAGEAHYKLVKAIVLTNNYFTDSARELSTSNGVVLWGRNILKDKIRDFFNE</sequence>
<dbReference type="Proteomes" id="UP000595254">
    <property type="component" value="Chromosome"/>
</dbReference>
<feature type="domain" description="Restriction endonuclease type IV Mrr" evidence="1">
    <location>
        <begin position="3"/>
        <end position="60"/>
    </location>
</feature>
<keyword evidence="3" id="KW-1185">Reference proteome</keyword>
<dbReference type="GO" id="GO:0009307">
    <property type="term" value="P:DNA restriction-modification system"/>
    <property type="evidence" value="ECO:0007669"/>
    <property type="project" value="InterPro"/>
</dbReference>
<accession>A0A974S0H3</accession>
<dbReference type="InterPro" id="IPR007560">
    <property type="entry name" value="Restrct_endonuc_IV_Mrr"/>
</dbReference>
<name>A0A974S0H3_PERPY</name>
<evidence type="ECO:0000313" key="2">
    <source>
        <dbReference type="EMBL" id="QQT00642.1"/>
    </source>
</evidence>
<dbReference type="InterPro" id="IPR011335">
    <property type="entry name" value="Restrct_endonuc-II-like"/>
</dbReference>
<dbReference type="KEGG" id="ppsr:I6J18_01510"/>
<dbReference type="Pfam" id="PF04471">
    <property type="entry name" value="Mrr_cat"/>
    <property type="match status" value="1"/>
</dbReference>
<dbReference type="EMBL" id="CP068053">
    <property type="protein sequence ID" value="QQT00642.1"/>
    <property type="molecule type" value="Genomic_DNA"/>
</dbReference>